<evidence type="ECO:0000313" key="3">
    <source>
        <dbReference type="EMBL" id="CAB4933270.1"/>
    </source>
</evidence>
<dbReference type="EMBL" id="CAEMXZ010000037">
    <property type="protein sequence ID" value="CAB4323311.1"/>
    <property type="molecule type" value="Genomic_DNA"/>
</dbReference>
<protein>
    <submittedName>
        <fullName evidence="2">Unannotated protein</fullName>
    </submittedName>
</protein>
<reference evidence="2" key="1">
    <citation type="submission" date="2020-05" db="EMBL/GenBank/DDBJ databases">
        <authorList>
            <person name="Chiriac C."/>
            <person name="Salcher M."/>
            <person name="Ghai R."/>
            <person name="Kavagutti S V."/>
        </authorList>
    </citation>
    <scope>NUCLEOTIDE SEQUENCE</scope>
</reference>
<feature type="transmembrane region" description="Helical" evidence="1">
    <location>
        <begin position="77"/>
        <end position="95"/>
    </location>
</feature>
<evidence type="ECO:0000256" key="1">
    <source>
        <dbReference type="SAM" id="Phobius"/>
    </source>
</evidence>
<accession>A0A6J5YFW1</accession>
<gene>
    <name evidence="2" type="ORF">UFOPK1392_01064</name>
    <name evidence="3" type="ORF">UFOPK3733_00803</name>
</gene>
<proteinExistence type="predicted"/>
<keyword evidence="1" id="KW-0812">Transmembrane</keyword>
<dbReference type="EMBL" id="CAFBNC010000030">
    <property type="protein sequence ID" value="CAB4933270.1"/>
    <property type="molecule type" value="Genomic_DNA"/>
</dbReference>
<keyword evidence="1" id="KW-1133">Transmembrane helix</keyword>
<dbReference type="AlphaFoldDB" id="A0A6J5YFW1"/>
<evidence type="ECO:0000313" key="2">
    <source>
        <dbReference type="EMBL" id="CAB4323311.1"/>
    </source>
</evidence>
<keyword evidence="1" id="KW-0472">Membrane</keyword>
<feature type="transmembrane region" description="Helical" evidence="1">
    <location>
        <begin position="37"/>
        <end position="57"/>
    </location>
</feature>
<organism evidence="2">
    <name type="scientific">freshwater metagenome</name>
    <dbReference type="NCBI Taxonomy" id="449393"/>
    <lineage>
        <taxon>unclassified sequences</taxon>
        <taxon>metagenomes</taxon>
        <taxon>ecological metagenomes</taxon>
    </lineage>
</organism>
<name>A0A6J5YFW1_9ZZZZ</name>
<sequence>MLPSFSSIQDTVRDLWRLLVSYTKQETIDPLRTLGRYLGFGFAGMSMITLGVFMLTLSIMRAMQSMTGDVFSGFWSWVPYVVALVILSAVIALVVSRISRESHHHENGETR</sequence>